<evidence type="ECO:0000256" key="10">
    <source>
        <dbReference type="SAM" id="MobiDB-lite"/>
    </source>
</evidence>
<feature type="binding site" evidence="7">
    <location>
        <position position="562"/>
    </location>
    <ligand>
        <name>deamido-NAD(+)</name>
        <dbReference type="ChEBI" id="CHEBI:58437"/>
        <note>ligand shared between two neighboring subunits</note>
    </ligand>
</feature>
<keyword evidence="5 7" id="KW-0067">ATP-binding</keyword>
<dbReference type="NCBIfam" id="NF010588">
    <property type="entry name" value="PRK13981.1"/>
    <property type="match status" value="1"/>
</dbReference>
<feature type="binding site" evidence="7">
    <location>
        <begin position="334"/>
        <end position="341"/>
    </location>
    <ligand>
        <name>ATP</name>
        <dbReference type="ChEBI" id="CHEBI:30616"/>
    </ligand>
</feature>
<feature type="region of interest" description="Disordered" evidence="10">
    <location>
        <begin position="500"/>
        <end position="521"/>
    </location>
</feature>
<feature type="binding site" evidence="7">
    <location>
        <position position="411"/>
    </location>
    <ligand>
        <name>deamido-NAD(+)</name>
        <dbReference type="ChEBI" id="CHEBI:58437"/>
        <note>ligand shared between two neighboring subunits</note>
    </ligand>
</feature>
<dbReference type="Gene3D" id="3.60.110.10">
    <property type="entry name" value="Carbon-nitrogen hydrolase"/>
    <property type="match status" value="1"/>
</dbReference>
<dbReference type="EMBL" id="JACHMV010000001">
    <property type="protein sequence ID" value="MBB4776562.1"/>
    <property type="molecule type" value="Genomic_DNA"/>
</dbReference>
<evidence type="ECO:0000256" key="4">
    <source>
        <dbReference type="ARBA" id="ARBA00022741"/>
    </source>
</evidence>
<organism evidence="13 14">
    <name type="scientific">Actinomadura livida</name>
    <dbReference type="NCBI Taxonomy" id="79909"/>
    <lineage>
        <taxon>Bacteria</taxon>
        <taxon>Bacillati</taxon>
        <taxon>Actinomycetota</taxon>
        <taxon>Actinomycetes</taxon>
        <taxon>Streptosporangiales</taxon>
        <taxon>Thermomonosporaceae</taxon>
        <taxon>Actinomadura</taxon>
    </lineage>
</organism>
<dbReference type="Pfam" id="PF02540">
    <property type="entry name" value="NAD_synthase"/>
    <property type="match status" value="1"/>
</dbReference>
<dbReference type="RefSeq" id="WP_184886533.1">
    <property type="nucleotide sequence ID" value="NZ_BAAAHD010000073.1"/>
</dbReference>
<proteinExistence type="inferred from homology"/>
<dbReference type="EMBL" id="BAAAHD010000073">
    <property type="protein sequence ID" value="GAA0592235.1"/>
    <property type="molecule type" value="Genomic_DNA"/>
</dbReference>
<dbReference type="NCBIfam" id="TIGR00552">
    <property type="entry name" value="nadE"/>
    <property type="match status" value="1"/>
</dbReference>
<keyword evidence="15" id="KW-1185">Reference proteome</keyword>
<dbReference type="GO" id="GO:0008795">
    <property type="term" value="F:NAD+ synthase activity"/>
    <property type="evidence" value="ECO:0007669"/>
    <property type="project" value="UniProtKB-UniRule"/>
</dbReference>
<evidence type="ECO:0000256" key="1">
    <source>
        <dbReference type="ARBA" id="ARBA00005188"/>
    </source>
</evidence>
<evidence type="ECO:0000256" key="2">
    <source>
        <dbReference type="ARBA" id="ARBA00007145"/>
    </source>
</evidence>
<dbReference type="Pfam" id="PF00795">
    <property type="entry name" value="CN_hydrolase"/>
    <property type="match status" value="1"/>
</dbReference>
<name>A0A7W7IGA4_9ACTN</name>
<dbReference type="Gene3D" id="3.40.50.620">
    <property type="entry name" value="HUPs"/>
    <property type="match status" value="1"/>
</dbReference>
<dbReference type="InterPro" id="IPR014445">
    <property type="entry name" value="Gln-dep_NAD_synthase"/>
</dbReference>
<dbReference type="PANTHER" id="PTHR23090:SF9">
    <property type="entry name" value="GLUTAMINE-DEPENDENT NAD(+) SYNTHETASE"/>
    <property type="match status" value="1"/>
</dbReference>
<dbReference type="InterPro" id="IPR036526">
    <property type="entry name" value="C-N_Hydrolase_sf"/>
</dbReference>
<gene>
    <name evidence="7" type="primary">nadE</name>
    <name evidence="13" type="ORF">F4557_004980</name>
    <name evidence="12" type="ORF">GCM10009546_63300</name>
</gene>
<dbReference type="Proteomes" id="UP001501427">
    <property type="component" value="Unassembled WGS sequence"/>
</dbReference>
<feature type="active site" description="Proton acceptor; for glutaminase activity" evidence="7">
    <location>
        <position position="44"/>
    </location>
</feature>
<sequence>MAQLRIALAQVNSAVGDLDGNADKIVDWVRRAADADAHLVAFPEMMLTGYPVEDLALRASFVEASRRALVRLARRLADEGLGDLPVVTGYLDRRPVELVRPGQPAGAPLDGAAWLHGGEVLVRSAKHHLPNYGVFDEYRIFVRGDRLPVVRVHGVDVATVVCEDLWQDGGPVSVTGVSGAGLLLAVNASPYERDKDDVRLDLCARRAREAGCALAYVNLVGGQDELVFDGDSVVVGADGTPLARAPRFVEHLLITDLALPAAGAEPPRGPVDALDGTTITIDRHVVSPDPLPAYPVAPQTVAEPLDDLAEVYAALVLGTRDYVRKNGFRSVVLGLSGGIDSALVATIASDAIGPENVHAILLPSRHSSEGSVVDAEDLVKRQGVNSRIVPIAGMVEAFEEQLELTGLAAENLQARIRANVWMGLSNEHGHLVLTGGNKSELATGYSTLYGDSAGGFAPIKDVFKLTVWELARWRNAQTGSDLPFLHPFAEEPIPEAIIEKEPSAELRPGQRDSDSLPPYDELDPLLTDYVERDMGRESLITAGHAPALVDRVIRLVDIAEYKRRQYPPGPKITPKNFGRDRRLPITNLWREQS</sequence>
<dbReference type="PROSITE" id="PS50263">
    <property type="entry name" value="CN_HYDROLASE"/>
    <property type="match status" value="1"/>
</dbReference>
<dbReference type="CDD" id="cd07570">
    <property type="entry name" value="GAT_Gln-NAD-synth"/>
    <property type="match status" value="1"/>
</dbReference>
<dbReference type="SUPFAM" id="SSF52402">
    <property type="entry name" value="Adenine nucleotide alpha hydrolases-like"/>
    <property type="match status" value="1"/>
</dbReference>
<dbReference type="SUPFAM" id="SSF56317">
    <property type="entry name" value="Carbon-nitrogen hydrolase"/>
    <property type="match status" value="1"/>
</dbReference>
<evidence type="ECO:0000313" key="13">
    <source>
        <dbReference type="EMBL" id="MBB4776562.1"/>
    </source>
</evidence>
<reference evidence="12" key="3">
    <citation type="submission" date="2023-12" db="EMBL/GenBank/DDBJ databases">
        <authorList>
            <person name="Sun Q."/>
            <person name="Inoue M."/>
        </authorList>
    </citation>
    <scope>NUCLEOTIDE SEQUENCE</scope>
    <source>
        <strain evidence="12">JCM 10667</strain>
    </source>
</reference>
<dbReference type="PANTHER" id="PTHR23090">
    <property type="entry name" value="NH 3 /GLUTAMINE-DEPENDENT NAD + SYNTHETASE"/>
    <property type="match status" value="1"/>
</dbReference>
<comment type="function">
    <text evidence="7">Catalyzes the ATP-dependent amidation of deamido-NAD to form NAD. Uses L-glutamine as a nitrogen source.</text>
</comment>
<feature type="domain" description="CN hydrolase" evidence="11">
    <location>
        <begin position="4"/>
        <end position="259"/>
    </location>
</feature>
<evidence type="ECO:0000256" key="3">
    <source>
        <dbReference type="ARBA" id="ARBA00022598"/>
    </source>
</evidence>
<evidence type="ECO:0000313" key="14">
    <source>
        <dbReference type="Proteomes" id="UP000549343"/>
    </source>
</evidence>
<comment type="similarity">
    <text evidence="2 7 8">In the C-terminal section; belongs to the NAD synthetase family.</text>
</comment>
<feature type="binding site" evidence="7">
    <location>
        <position position="440"/>
    </location>
    <ligand>
        <name>deamido-NAD(+)</name>
        <dbReference type="ChEBI" id="CHEBI:58437"/>
        <note>ligand shared between two neighboring subunits</note>
    </ligand>
</feature>
<dbReference type="InterPro" id="IPR003010">
    <property type="entry name" value="C-N_Hydrolase"/>
</dbReference>
<comment type="similarity">
    <text evidence="9">Belongs to the NAD synthetase family.</text>
</comment>
<feature type="binding site" evidence="7">
    <location>
        <position position="195"/>
    </location>
    <ligand>
        <name>L-glutamine</name>
        <dbReference type="ChEBI" id="CHEBI:58359"/>
    </ligand>
</feature>
<dbReference type="HAMAP" id="MF_02090">
    <property type="entry name" value="NadE_glutamine_dep"/>
    <property type="match status" value="1"/>
</dbReference>
<dbReference type="GO" id="GO:0004359">
    <property type="term" value="F:glutaminase activity"/>
    <property type="evidence" value="ECO:0007669"/>
    <property type="project" value="InterPro"/>
</dbReference>
<evidence type="ECO:0000313" key="15">
    <source>
        <dbReference type="Proteomes" id="UP001501427"/>
    </source>
</evidence>
<keyword evidence="3 7" id="KW-0436">Ligase</keyword>
<dbReference type="GO" id="GO:0009435">
    <property type="term" value="P:NAD+ biosynthetic process"/>
    <property type="evidence" value="ECO:0007669"/>
    <property type="project" value="UniProtKB-UniRule"/>
</dbReference>
<feature type="active site" description="Nucleophile; for glutaminase activity" evidence="7">
    <location>
        <position position="162"/>
    </location>
</feature>
<dbReference type="EC" id="6.3.5.1" evidence="7 8"/>
<dbReference type="GO" id="GO:0005737">
    <property type="term" value="C:cytoplasm"/>
    <property type="evidence" value="ECO:0007669"/>
    <property type="project" value="InterPro"/>
</dbReference>
<evidence type="ECO:0000313" key="12">
    <source>
        <dbReference type="EMBL" id="GAA0592235.1"/>
    </source>
</evidence>
<evidence type="ECO:0000256" key="6">
    <source>
        <dbReference type="ARBA" id="ARBA00023027"/>
    </source>
</evidence>
<dbReference type="FunFam" id="3.40.50.620:FF:000106">
    <property type="entry name" value="Glutamine-dependent NAD(+) synthetase"/>
    <property type="match status" value="1"/>
</dbReference>
<evidence type="ECO:0000256" key="8">
    <source>
        <dbReference type="PIRNR" id="PIRNR006630"/>
    </source>
</evidence>
<dbReference type="UniPathway" id="UPA00253">
    <property type="reaction ID" value="UER00334"/>
</dbReference>
<evidence type="ECO:0000259" key="11">
    <source>
        <dbReference type="PROSITE" id="PS50263"/>
    </source>
</evidence>
<dbReference type="InterPro" id="IPR003694">
    <property type="entry name" value="NAD_synthase"/>
</dbReference>
<accession>A0A7W7IGA4</accession>
<protein>
    <recommendedName>
        <fullName evidence="7 8">Glutamine-dependent NAD(+) synthetase</fullName>
        <ecNumber evidence="7 8">6.3.5.1</ecNumber>
    </recommendedName>
    <alternativeName>
        <fullName evidence="7 8">NAD(+) synthase [glutamine-hydrolyzing]</fullName>
    </alternativeName>
</protein>
<evidence type="ECO:0000256" key="9">
    <source>
        <dbReference type="RuleBase" id="RU003811"/>
    </source>
</evidence>
<comment type="caution">
    <text evidence="7">Lacks conserved residue(s) required for the propagation of feature annotation.</text>
</comment>
<reference evidence="13 14" key="2">
    <citation type="submission" date="2020-08" db="EMBL/GenBank/DDBJ databases">
        <title>Sequencing the genomes of 1000 actinobacteria strains.</title>
        <authorList>
            <person name="Klenk H.-P."/>
        </authorList>
    </citation>
    <scope>NUCLEOTIDE SEQUENCE [LARGE SCALE GENOMIC DNA]</scope>
    <source>
        <strain evidence="13 14">DSM 44772</strain>
    </source>
</reference>
<feature type="compositionally biased region" description="Basic and acidic residues" evidence="10">
    <location>
        <begin position="500"/>
        <end position="514"/>
    </location>
</feature>
<comment type="caution">
    <text evidence="13">The sequence shown here is derived from an EMBL/GenBank/DDBJ whole genome shotgun (WGS) entry which is preliminary data.</text>
</comment>
<dbReference type="InterPro" id="IPR022310">
    <property type="entry name" value="NAD/GMP_synthase"/>
</dbReference>
<reference evidence="12 15" key="1">
    <citation type="journal article" date="2019" name="Int. J. Syst. Evol. Microbiol.">
        <title>The Global Catalogue of Microorganisms (GCM) 10K type strain sequencing project: providing services to taxonomists for standard genome sequencing and annotation.</title>
        <authorList>
            <consortium name="The Broad Institute Genomics Platform"/>
            <consortium name="The Broad Institute Genome Sequencing Center for Infectious Disease"/>
            <person name="Wu L."/>
            <person name="Ma J."/>
        </authorList>
    </citation>
    <scope>NUCLEOTIDE SEQUENCE [LARGE SCALE GENOMIC DNA]</scope>
    <source>
        <strain evidence="12 15">JCM 10667</strain>
    </source>
</reference>
<feature type="binding site" evidence="7">
    <location>
        <position position="189"/>
    </location>
    <ligand>
        <name>L-glutamine</name>
        <dbReference type="ChEBI" id="CHEBI:58359"/>
    </ligand>
</feature>
<keyword evidence="4 7" id="KW-0547">Nucleotide-binding</keyword>
<dbReference type="AlphaFoldDB" id="A0A7W7IGA4"/>
<feature type="active site" description="For glutaminase activity" evidence="7">
    <location>
        <position position="126"/>
    </location>
</feature>
<dbReference type="Proteomes" id="UP000549343">
    <property type="component" value="Unassembled WGS sequence"/>
</dbReference>
<comment type="pathway">
    <text evidence="1 7 8">Cofactor biosynthesis; NAD(+) biosynthesis; NAD(+) from deamido-NAD(+) (L-Gln route): step 1/1.</text>
</comment>
<dbReference type="PIRSF" id="PIRSF006630">
    <property type="entry name" value="NADS_GAT"/>
    <property type="match status" value="1"/>
</dbReference>
<dbReference type="CDD" id="cd00553">
    <property type="entry name" value="NAD_synthase"/>
    <property type="match status" value="1"/>
</dbReference>
<evidence type="ECO:0000256" key="7">
    <source>
        <dbReference type="HAMAP-Rule" id="MF_02090"/>
    </source>
</evidence>
<evidence type="ECO:0000256" key="5">
    <source>
        <dbReference type="ARBA" id="ARBA00022840"/>
    </source>
</evidence>
<feature type="binding site" evidence="7">
    <location>
        <position position="132"/>
    </location>
    <ligand>
        <name>L-glutamine</name>
        <dbReference type="ChEBI" id="CHEBI:58359"/>
    </ligand>
</feature>
<comment type="catalytic activity">
    <reaction evidence="7 8">
        <text>deamido-NAD(+) + L-glutamine + ATP + H2O = L-glutamate + AMP + diphosphate + NAD(+) + H(+)</text>
        <dbReference type="Rhea" id="RHEA:24384"/>
        <dbReference type="ChEBI" id="CHEBI:15377"/>
        <dbReference type="ChEBI" id="CHEBI:15378"/>
        <dbReference type="ChEBI" id="CHEBI:29985"/>
        <dbReference type="ChEBI" id="CHEBI:30616"/>
        <dbReference type="ChEBI" id="CHEBI:33019"/>
        <dbReference type="ChEBI" id="CHEBI:57540"/>
        <dbReference type="ChEBI" id="CHEBI:58359"/>
        <dbReference type="ChEBI" id="CHEBI:58437"/>
        <dbReference type="ChEBI" id="CHEBI:456215"/>
        <dbReference type="EC" id="6.3.5.1"/>
    </reaction>
</comment>
<dbReference type="InterPro" id="IPR014729">
    <property type="entry name" value="Rossmann-like_a/b/a_fold"/>
</dbReference>
<dbReference type="GO" id="GO:0003952">
    <property type="term" value="F:NAD+ synthase (glutamine-hydrolyzing) activity"/>
    <property type="evidence" value="ECO:0007669"/>
    <property type="project" value="UniProtKB-UniRule"/>
</dbReference>
<dbReference type="GO" id="GO:0005524">
    <property type="term" value="F:ATP binding"/>
    <property type="evidence" value="ECO:0007669"/>
    <property type="project" value="UniProtKB-UniRule"/>
</dbReference>
<keyword evidence="6 7" id="KW-0520">NAD</keyword>